<dbReference type="AlphaFoldDB" id="A0A383S0N2"/>
<organism evidence="11 12">
    <name type="scientific">Pseudomonas reidholzensis</name>
    <dbReference type="NCBI Taxonomy" id="1785162"/>
    <lineage>
        <taxon>Bacteria</taxon>
        <taxon>Pseudomonadati</taxon>
        <taxon>Pseudomonadota</taxon>
        <taxon>Gammaproteobacteria</taxon>
        <taxon>Pseudomonadales</taxon>
        <taxon>Pseudomonadaceae</taxon>
        <taxon>Pseudomonas</taxon>
    </lineage>
</organism>
<comment type="similarity">
    <text evidence="2">Belongs to the GSP L family.</text>
</comment>
<evidence type="ECO:0000256" key="5">
    <source>
        <dbReference type="ARBA" id="ARBA00022519"/>
    </source>
</evidence>
<dbReference type="NCBIfam" id="TIGR01709">
    <property type="entry name" value="typeII_sec_gspL"/>
    <property type="match status" value="1"/>
</dbReference>
<dbReference type="OrthoDB" id="6149796at2"/>
<keyword evidence="4" id="KW-1003">Cell membrane</keyword>
<keyword evidence="7" id="KW-0653">Protein transport</keyword>
<evidence type="ECO:0000256" key="2">
    <source>
        <dbReference type="ARBA" id="ARBA00005318"/>
    </source>
</evidence>
<protein>
    <submittedName>
        <fullName evidence="11">General secretion pathway protein L</fullName>
    </submittedName>
</protein>
<evidence type="ECO:0000256" key="9">
    <source>
        <dbReference type="ARBA" id="ARBA00023136"/>
    </source>
</evidence>
<dbReference type="Proteomes" id="UP000263595">
    <property type="component" value="Unassembled WGS sequence"/>
</dbReference>
<dbReference type="EMBL" id="UNOZ01000031">
    <property type="protein sequence ID" value="SYX92261.1"/>
    <property type="molecule type" value="Genomic_DNA"/>
</dbReference>
<keyword evidence="5" id="KW-0997">Cell inner membrane</keyword>
<name>A0A383S0N2_9PSED</name>
<keyword evidence="3" id="KW-0813">Transport</keyword>
<evidence type="ECO:0000256" key="3">
    <source>
        <dbReference type="ARBA" id="ARBA00022448"/>
    </source>
</evidence>
<proteinExistence type="inferred from homology"/>
<comment type="subcellular location">
    <subcellularLocation>
        <location evidence="1">Cell inner membrane</location>
    </subcellularLocation>
</comment>
<keyword evidence="12" id="KW-1185">Reference proteome</keyword>
<dbReference type="Gene3D" id="3.30.420.380">
    <property type="match status" value="1"/>
</dbReference>
<dbReference type="GO" id="GO:0005886">
    <property type="term" value="C:plasma membrane"/>
    <property type="evidence" value="ECO:0007669"/>
    <property type="project" value="UniProtKB-SubCell"/>
</dbReference>
<feature type="domain" description="GspL periplasmic" evidence="10">
    <location>
        <begin position="223"/>
        <end position="334"/>
    </location>
</feature>
<sequence length="365" mass="40956">MKPDWRRRRTPRPWLLLRPGSAGQPWDWLLVEGGQPSREGQGEPPANLAARIALIVPAPLCSHFQLPAPPGLKREEWPLLLEDRLLQSSEEIVCACLQRAPGQLRLAVVARQLLDGWRQQCADWGLAVERCWSEFQLLPVAPAGSGWAWPRGEGVVLLKGLAQEGSEHWLCWPQALAERPSVPWAQLLLEPVEGRWPARLAVLEGLPGLFEAPRRRQPRSVPRSQIRLAAACALLAVVWGGLWLSQQWRQAEAYRQQVVAVIGEQPSVRQAGVALKRLQQDERERQVRLRKLEGLQAQVQQWLSQHPEWRLQAVRFDGQRWHLRLDGEGTGPDWQALAVAAGAQVEVSDAGQPASRQVVFDLGEA</sequence>
<keyword evidence="8" id="KW-1133">Transmembrane helix</keyword>
<evidence type="ECO:0000256" key="7">
    <source>
        <dbReference type="ARBA" id="ARBA00022927"/>
    </source>
</evidence>
<keyword evidence="9" id="KW-0472">Membrane</keyword>
<reference evidence="12" key="1">
    <citation type="submission" date="2018-08" db="EMBL/GenBank/DDBJ databases">
        <authorList>
            <person name="Blom J."/>
        </authorList>
    </citation>
    <scope>NUCLEOTIDE SEQUENCE [LARGE SCALE GENOMIC DNA]</scope>
    <source>
        <strain evidence="12">CCOS 865</strain>
    </source>
</reference>
<evidence type="ECO:0000313" key="12">
    <source>
        <dbReference type="Proteomes" id="UP000263595"/>
    </source>
</evidence>
<dbReference type="GO" id="GO:0015628">
    <property type="term" value="P:protein secretion by the type II secretion system"/>
    <property type="evidence" value="ECO:0007669"/>
    <property type="project" value="InterPro"/>
</dbReference>
<dbReference type="RefSeq" id="WP_119145188.1">
    <property type="nucleotide sequence ID" value="NZ_CBCSFL010000008.1"/>
</dbReference>
<dbReference type="InterPro" id="IPR043129">
    <property type="entry name" value="ATPase_NBD"/>
</dbReference>
<evidence type="ECO:0000313" key="11">
    <source>
        <dbReference type="EMBL" id="SYX92261.1"/>
    </source>
</evidence>
<dbReference type="InterPro" id="IPR025691">
    <property type="entry name" value="GspL_pp_dom"/>
</dbReference>
<dbReference type="InterPro" id="IPR007812">
    <property type="entry name" value="T2SS_protein-GspL"/>
</dbReference>
<evidence type="ECO:0000259" key="10">
    <source>
        <dbReference type="Pfam" id="PF12693"/>
    </source>
</evidence>
<dbReference type="SUPFAM" id="SSF53067">
    <property type="entry name" value="Actin-like ATPase domain"/>
    <property type="match status" value="1"/>
</dbReference>
<dbReference type="GO" id="GO:0015627">
    <property type="term" value="C:type II protein secretion system complex"/>
    <property type="evidence" value="ECO:0007669"/>
    <property type="project" value="InterPro"/>
</dbReference>
<evidence type="ECO:0000256" key="4">
    <source>
        <dbReference type="ARBA" id="ARBA00022475"/>
    </source>
</evidence>
<evidence type="ECO:0000256" key="8">
    <source>
        <dbReference type="ARBA" id="ARBA00022989"/>
    </source>
</evidence>
<dbReference type="Pfam" id="PF12693">
    <property type="entry name" value="GspL_C"/>
    <property type="match status" value="1"/>
</dbReference>
<evidence type="ECO:0000256" key="1">
    <source>
        <dbReference type="ARBA" id="ARBA00004533"/>
    </source>
</evidence>
<keyword evidence="6" id="KW-0812">Transmembrane</keyword>
<gene>
    <name evidence="11" type="ORF">CCOS865_04546</name>
</gene>
<evidence type="ECO:0000256" key="6">
    <source>
        <dbReference type="ARBA" id="ARBA00022692"/>
    </source>
</evidence>
<accession>A0A383S0N2</accession>
<dbReference type="GO" id="GO:0009276">
    <property type="term" value="C:Gram-negative-bacterium-type cell wall"/>
    <property type="evidence" value="ECO:0007669"/>
    <property type="project" value="InterPro"/>
</dbReference>